<dbReference type="CDD" id="cd00130">
    <property type="entry name" value="PAS"/>
    <property type="match status" value="2"/>
</dbReference>
<dbReference type="InterPro" id="IPR001633">
    <property type="entry name" value="EAL_dom"/>
</dbReference>
<dbReference type="Pfam" id="PF13426">
    <property type="entry name" value="PAS_9"/>
    <property type="match status" value="1"/>
</dbReference>
<evidence type="ECO:0000259" key="6">
    <source>
        <dbReference type="PROSITE" id="PS50887"/>
    </source>
</evidence>
<dbReference type="InterPro" id="IPR052155">
    <property type="entry name" value="Biofilm_reg_signaling"/>
</dbReference>
<organism evidence="7 8">
    <name type="scientific">Fontibacillus solani</name>
    <dbReference type="NCBI Taxonomy" id="1572857"/>
    <lineage>
        <taxon>Bacteria</taxon>
        <taxon>Bacillati</taxon>
        <taxon>Bacillota</taxon>
        <taxon>Bacilli</taxon>
        <taxon>Bacillales</taxon>
        <taxon>Paenibacillaceae</taxon>
        <taxon>Fontibacillus</taxon>
    </lineage>
</organism>
<dbReference type="InterPro" id="IPR001610">
    <property type="entry name" value="PAC"/>
</dbReference>
<dbReference type="PROSITE" id="PS50112">
    <property type="entry name" value="PAS"/>
    <property type="match status" value="2"/>
</dbReference>
<dbReference type="InterPro" id="IPR000160">
    <property type="entry name" value="GGDEF_dom"/>
</dbReference>
<feature type="domain" description="PAC" evidence="4">
    <location>
        <begin position="368"/>
        <end position="421"/>
    </location>
</feature>
<keyword evidence="2" id="KW-0812">Transmembrane</keyword>
<dbReference type="CDD" id="cd01949">
    <property type="entry name" value="GGDEF"/>
    <property type="match status" value="1"/>
</dbReference>
<evidence type="ECO:0000256" key="1">
    <source>
        <dbReference type="SAM" id="Coils"/>
    </source>
</evidence>
<dbReference type="Pfam" id="PF00990">
    <property type="entry name" value="GGDEF"/>
    <property type="match status" value="1"/>
</dbReference>
<keyword evidence="2" id="KW-0472">Membrane</keyword>
<feature type="domain" description="PAC" evidence="4">
    <location>
        <begin position="533"/>
        <end position="585"/>
    </location>
</feature>
<dbReference type="RefSeq" id="WP_182533848.1">
    <property type="nucleotide sequence ID" value="NZ_JACJIP010000001.1"/>
</dbReference>
<dbReference type="SMART" id="SM00086">
    <property type="entry name" value="PAC"/>
    <property type="match status" value="3"/>
</dbReference>
<dbReference type="Pfam" id="PF08447">
    <property type="entry name" value="PAS_3"/>
    <property type="match status" value="2"/>
</dbReference>
<dbReference type="PANTHER" id="PTHR44757:SF2">
    <property type="entry name" value="BIOFILM ARCHITECTURE MAINTENANCE PROTEIN MBAA"/>
    <property type="match status" value="1"/>
</dbReference>
<comment type="caution">
    <text evidence="7">The sequence shown here is derived from an EMBL/GenBank/DDBJ whole genome shotgun (WGS) entry which is preliminary data.</text>
</comment>
<feature type="coiled-coil region" evidence="1">
    <location>
        <begin position="416"/>
        <end position="453"/>
    </location>
</feature>
<feature type="coiled-coil region" evidence="1">
    <location>
        <begin position="576"/>
        <end position="607"/>
    </location>
</feature>
<name>A0A7W3SP88_9BACL</name>
<feature type="domain" description="GGDEF" evidence="6">
    <location>
        <begin position="777"/>
        <end position="910"/>
    </location>
</feature>
<dbReference type="PROSITE" id="PS50883">
    <property type="entry name" value="EAL"/>
    <property type="match status" value="1"/>
</dbReference>
<accession>A0A7W3SP88</accession>
<dbReference type="Pfam" id="PF00563">
    <property type="entry name" value="EAL"/>
    <property type="match status" value="1"/>
</dbReference>
<gene>
    <name evidence="7" type="ORF">FHR92_000125</name>
</gene>
<dbReference type="PANTHER" id="PTHR44757">
    <property type="entry name" value="DIGUANYLATE CYCLASE DGCP"/>
    <property type="match status" value="1"/>
</dbReference>
<feature type="domain" description="PAS" evidence="3">
    <location>
        <begin position="457"/>
        <end position="529"/>
    </location>
</feature>
<dbReference type="SUPFAM" id="SSF55073">
    <property type="entry name" value="Nucleotide cyclase"/>
    <property type="match status" value="1"/>
</dbReference>
<dbReference type="SUPFAM" id="SSF55785">
    <property type="entry name" value="PYP-like sensor domain (PAS domain)"/>
    <property type="match status" value="3"/>
</dbReference>
<dbReference type="NCBIfam" id="TIGR00254">
    <property type="entry name" value="GGDEF"/>
    <property type="match status" value="1"/>
</dbReference>
<dbReference type="SMART" id="SM00267">
    <property type="entry name" value="GGDEF"/>
    <property type="match status" value="1"/>
</dbReference>
<dbReference type="SMART" id="SM00062">
    <property type="entry name" value="PBPb"/>
    <property type="match status" value="1"/>
</dbReference>
<dbReference type="Gene3D" id="3.30.450.20">
    <property type="entry name" value="PAS domain"/>
    <property type="match status" value="3"/>
</dbReference>
<dbReference type="InterPro" id="IPR000014">
    <property type="entry name" value="PAS"/>
</dbReference>
<dbReference type="CDD" id="cd01948">
    <property type="entry name" value="EAL"/>
    <property type="match status" value="1"/>
</dbReference>
<keyword evidence="2" id="KW-1133">Transmembrane helix</keyword>
<dbReference type="SMART" id="SM00052">
    <property type="entry name" value="EAL"/>
    <property type="match status" value="1"/>
</dbReference>
<protein>
    <submittedName>
        <fullName evidence="7">Diguanylate cyclase (GGDEF)-like protein/PAS domain S-box-containing protein</fullName>
    </submittedName>
</protein>
<reference evidence="7 8" key="1">
    <citation type="submission" date="2020-08" db="EMBL/GenBank/DDBJ databases">
        <title>Genomic Encyclopedia of Type Strains, Phase III (KMG-III): the genomes of soil and plant-associated and newly described type strains.</title>
        <authorList>
            <person name="Whitman W."/>
        </authorList>
    </citation>
    <scope>NUCLEOTIDE SEQUENCE [LARGE SCALE GENOMIC DNA]</scope>
    <source>
        <strain evidence="7 8">CECT 8693</strain>
    </source>
</reference>
<evidence type="ECO:0000259" key="5">
    <source>
        <dbReference type="PROSITE" id="PS50883"/>
    </source>
</evidence>
<dbReference type="InterPro" id="IPR000700">
    <property type="entry name" value="PAS-assoc_C"/>
</dbReference>
<evidence type="ECO:0000313" key="8">
    <source>
        <dbReference type="Proteomes" id="UP000567067"/>
    </source>
</evidence>
<keyword evidence="8" id="KW-1185">Reference proteome</keyword>
<feature type="domain" description="PAS" evidence="3">
    <location>
        <begin position="621"/>
        <end position="692"/>
    </location>
</feature>
<dbReference type="SUPFAM" id="SSF53850">
    <property type="entry name" value="Periplasmic binding protein-like II"/>
    <property type="match status" value="1"/>
</dbReference>
<dbReference type="InterPro" id="IPR013655">
    <property type="entry name" value="PAS_fold_3"/>
</dbReference>
<evidence type="ECO:0000313" key="7">
    <source>
        <dbReference type="EMBL" id="MBA9083682.1"/>
    </source>
</evidence>
<dbReference type="Gene3D" id="3.30.70.270">
    <property type="match status" value="1"/>
</dbReference>
<dbReference type="SMART" id="SM00091">
    <property type="entry name" value="PAS"/>
    <property type="match status" value="3"/>
</dbReference>
<sequence>MKKILKMMLATFTILLATTYFMPTVLGERANVYYQTELDYPPFKFKQNSSPTGFDLELTQLIFRDGKNTLLYSSGDWTEVYQRLKQEDIDTAGLVVVNNHNTDMIYSKPVMQTYTGVYVRRGFIGDITLESLSDYKVGVAANRYSGELLKQKTGVTAYRQFQSVEEGLIALKNGSIDLLFENQHVVNYLIVSEKLTGDIHQVLYDLYPLDVSYAVKKSSPELVTYINSRIDELRGEEMYEYLYQKYFFDHSKYYKDKIINRYILFGCVIALLIVLSYILLRIYIKYLKKTLYEERELSREVLDHTNMLVWAVHKDKRTVRFNQYAELLTGMKESDLTNQRYDKIEGFHERYSGLVDLLDNAIAMKFVDNQEMTLTYGDQNQSKMFLFRTSAIRDASGRPEVFIIAGMDIEERKVYENKLQSSYDELESTYEELAATQEELERQFDELIVQEDKLRISEERFRLATMGSGAVIWDTVPDTNYYFVSERMFELLGYGRGEVSTTLDGWMELIHPQDMQDTIESRQAYLRGESPVYEKEYRMRKKDGSYIWIQARGMLQRNSEGRVIRFAGSMIDVTDRKNYELRLQNSYEELEATFEELTAAQDELRVNYETLVDNQEMLRRNEERYRLVTEASDSGIWETDVLANQHYFSPRWYELLGYEVNDLVSFVTLDQLVHPDDYERYLNDLEIVRRDNKGMFQCEYRLRLKSGDYRWFMGRGRVLYDDQGHAYRMTGSITDIHELKKYQDRLQHLAYYDALSDLPNRLYLLEELEAFFSNPQEKAALFFVDTDNFKYINDTLGHKFGDRLLKETSSRLASVIEDKGMLFRLGGDEFVIFLQNIHHEEQVLLLAEHLMQGFLEPFQIIESEVYVSVSIGIAIYPQHGVSAEEILKNADMAMYAAKEAGKGKYMVFEQSFLQVFNERVNLEKYLRQGLQNGEFQLFYQPQVSVRNGHITGFEALIRWNSPELGFVSPLSFIKIAEDSRLIIPIGEWVLFRACAFASSFQEEGYGKFKISVNISVIQMLQDDFIDIVMRALEDTGLEPDLLELEITETLIMESFDALIPKLTFLRAKGIQIALDDFGTGYSSLGSLQDMPITTLKIDKTFIEQVSDEGDPRSLAKAIVLIGRKMGLKVVAEGVETEQQMKYVKRAKCDMIQGYYISKPLSEEDTIQLIRSKKVYDIRR</sequence>
<dbReference type="InterPro" id="IPR029787">
    <property type="entry name" value="Nucleotide_cyclase"/>
</dbReference>
<dbReference type="InterPro" id="IPR035965">
    <property type="entry name" value="PAS-like_dom_sf"/>
</dbReference>
<feature type="domain" description="EAL" evidence="5">
    <location>
        <begin position="919"/>
        <end position="1173"/>
    </location>
</feature>
<dbReference type="InterPro" id="IPR043128">
    <property type="entry name" value="Rev_trsase/Diguanyl_cyclase"/>
</dbReference>
<feature type="domain" description="PAC" evidence="4">
    <location>
        <begin position="696"/>
        <end position="748"/>
    </location>
</feature>
<dbReference type="Proteomes" id="UP000567067">
    <property type="component" value="Unassembled WGS sequence"/>
</dbReference>
<evidence type="ECO:0000256" key="2">
    <source>
        <dbReference type="SAM" id="Phobius"/>
    </source>
</evidence>
<proteinExistence type="predicted"/>
<dbReference type="Gene3D" id="3.40.190.10">
    <property type="entry name" value="Periplasmic binding protein-like II"/>
    <property type="match status" value="2"/>
</dbReference>
<dbReference type="PROSITE" id="PS50887">
    <property type="entry name" value="GGDEF"/>
    <property type="match status" value="1"/>
</dbReference>
<evidence type="ECO:0000259" key="4">
    <source>
        <dbReference type="PROSITE" id="PS50113"/>
    </source>
</evidence>
<dbReference type="AlphaFoldDB" id="A0A7W3SP88"/>
<evidence type="ECO:0000259" key="3">
    <source>
        <dbReference type="PROSITE" id="PS50112"/>
    </source>
</evidence>
<dbReference type="Pfam" id="PF00497">
    <property type="entry name" value="SBP_bac_3"/>
    <property type="match status" value="1"/>
</dbReference>
<dbReference type="NCBIfam" id="TIGR00229">
    <property type="entry name" value="sensory_box"/>
    <property type="match status" value="2"/>
</dbReference>
<dbReference type="InterPro" id="IPR035919">
    <property type="entry name" value="EAL_sf"/>
</dbReference>
<keyword evidence="1" id="KW-0175">Coiled coil</keyword>
<dbReference type="SUPFAM" id="SSF141868">
    <property type="entry name" value="EAL domain-like"/>
    <property type="match status" value="1"/>
</dbReference>
<feature type="transmembrane region" description="Helical" evidence="2">
    <location>
        <begin position="262"/>
        <end position="280"/>
    </location>
</feature>
<dbReference type="PROSITE" id="PS50113">
    <property type="entry name" value="PAC"/>
    <property type="match status" value="3"/>
</dbReference>
<dbReference type="Gene3D" id="3.20.20.450">
    <property type="entry name" value="EAL domain"/>
    <property type="match status" value="1"/>
</dbReference>
<dbReference type="InterPro" id="IPR001638">
    <property type="entry name" value="Solute-binding_3/MltF_N"/>
</dbReference>
<dbReference type="EMBL" id="JACJIP010000001">
    <property type="protein sequence ID" value="MBA9083682.1"/>
    <property type="molecule type" value="Genomic_DNA"/>
</dbReference>